<dbReference type="CDD" id="cd01886">
    <property type="entry name" value="EF-G"/>
    <property type="match status" value="1"/>
</dbReference>
<dbReference type="KEGG" id="dli:dnl_57310"/>
<dbReference type="Gene3D" id="3.30.230.10">
    <property type="match status" value="1"/>
</dbReference>
<dbReference type="SUPFAM" id="SSF54980">
    <property type="entry name" value="EF-G C-terminal domain-like"/>
    <property type="match status" value="2"/>
</dbReference>
<dbReference type="PANTHER" id="PTHR43261">
    <property type="entry name" value="TRANSLATION ELONGATION FACTOR G-RELATED"/>
    <property type="match status" value="1"/>
</dbReference>
<dbReference type="InterPro" id="IPR004540">
    <property type="entry name" value="Transl_elong_EFG/EF2"/>
</dbReference>
<dbReference type="FunFam" id="3.30.70.870:FF:000001">
    <property type="entry name" value="Elongation factor G"/>
    <property type="match status" value="1"/>
</dbReference>
<reference evidence="10" key="1">
    <citation type="journal article" date="2021" name="Microb. Physiol.">
        <title>Proteogenomic Insights into the Physiology of Marine, Sulfate-Reducing, Filamentous Desulfonema limicola and Desulfonema magnum.</title>
        <authorList>
            <person name="Schnaars V."/>
            <person name="Wohlbrand L."/>
            <person name="Scheve S."/>
            <person name="Hinrichs C."/>
            <person name="Reinhardt R."/>
            <person name="Rabus R."/>
        </authorList>
    </citation>
    <scope>NUCLEOTIDE SEQUENCE</scope>
    <source>
        <strain evidence="10">5ac10</strain>
    </source>
</reference>
<dbReference type="SMART" id="SM00838">
    <property type="entry name" value="EFG_C"/>
    <property type="match status" value="1"/>
</dbReference>
<dbReference type="InterPro" id="IPR000640">
    <property type="entry name" value="EFG_V-like"/>
</dbReference>
<dbReference type="InterPro" id="IPR009000">
    <property type="entry name" value="Transl_B-barrel_sf"/>
</dbReference>
<feature type="binding site" evidence="7">
    <location>
        <begin position="17"/>
        <end position="24"/>
    </location>
    <ligand>
        <name>GTP</name>
        <dbReference type="ChEBI" id="CHEBI:37565"/>
    </ligand>
</feature>
<evidence type="ECO:0000313" key="11">
    <source>
        <dbReference type="Proteomes" id="UP000663720"/>
    </source>
</evidence>
<dbReference type="Pfam" id="PF00009">
    <property type="entry name" value="GTP_EFTU"/>
    <property type="match status" value="1"/>
</dbReference>
<organism evidence="10 11">
    <name type="scientific">Desulfonema limicola</name>
    <dbReference type="NCBI Taxonomy" id="45656"/>
    <lineage>
        <taxon>Bacteria</taxon>
        <taxon>Pseudomonadati</taxon>
        <taxon>Thermodesulfobacteriota</taxon>
        <taxon>Desulfobacteria</taxon>
        <taxon>Desulfobacterales</taxon>
        <taxon>Desulfococcaceae</taxon>
        <taxon>Desulfonema</taxon>
    </lineage>
</organism>
<evidence type="ECO:0000256" key="6">
    <source>
        <dbReference type="ARBA" id="ARBA00024731"/>
    </source>
</evidence>
<sequence length="677" mass="74529">MNKKNILEKIRNIGIIAHIDAGKTTVTERILYYTGRSHKLGEVHDGEAVMDWMTDEQERGITITSAVTTCQWKGSEIQIIDTPGHVDFTIEVERSLRVLDGAIGVFCAVGGVEPQSETVWHQADKYRVPKMAFVNKLDRIGADFFGTVEMMKKRLDAKPLIIQLPVGIEDNFAGIIDLIQMKQLIWKDDDLGATFSTNNISSEHIKQAEEYREKLIETLAENDDELMEAYLGEETISTELLLASIRKTTIGLKLVPVLCGSALRNKGIQPLLDAIGSFLPSPSDVPPIKGINPQTGETIECPPKKNAPLAALMFKVSMIEGRKLSFVRVYSGNMKSGEDLFNPGLNKKEKLSRILMMHANKRERIDEAGPGSIVGVVGLKDSSTGDTLCSADQPVLLEKMEFYEPVISIAIEPKTHSDQDKLEQVLIKFTAEDPTLKVRMDEDTGQTILSGMGELHLEIIISRMMREFKTSVNVGKPQVVYRETIAKKAEAVSVFDKDVAGQHHFGEVKLRMTPLARGEGNRFKSEITDEIIPGMFIPAIEKGIMESLGSGALMGYPVVDVEAVLTGGSFKESQGTELAYRVSASMACKDALAAGEPFLLDPIMKVEIFVPESFVGDVIGDINSRNGKIEAIEAQRGLQIIKAVAPLAKMFGYSTSLRSATQGRGTFTMQFSHFDKS</sequence>
<dbReference type="NCBIfam" id="TIGR00231">
    <property type="entry name" value="small_GTP"/>
    <property type="match status" value="1"/>
</dbReference>
<evidence type="ECO:0000256" key="2">
    <source>
        <dbReference type="ARBA" id="ARBA00022741"/>
    </source>
</evidence>
<dbReference type="CDD" id="cd16262">
    <property type="entry name" value="EFG_III"/>
    <property type="match status" value="1"/>
</dbReference>
<dbReference type="FunFam" id="3.30.70.240:FF:000001">
    <property type="entry name" value="Elongation factor G"/>
    <property type="match status" value="1"/>
</dbReference>
<dbReference type="SMART" id="SM00889">
    <property type="entry name" value="EFG_IV"/>
    <property type="match status" value="1"/>
</dbReference>
<dbReference type="Pfam" id="PF00679">
    <property type="entry name" value="EFG_C"/>
    <property type="match status" value="1"/>
</dbReference>
<dbReference type="Pfam" id="PF14492">
    <property type="entry name" value="EFG_III"/>
    <property type="match status" value="1"/>
</dbReference>
<dbReference type="InterPro" id="IPR031157">
    <property type="entry name" value="G_TR_CS"/>
</dbReference>
<evidence type="ECO:0000256" key="8">
    <source>
        <dbReference type="NCBIfam" id="TIGR00484"/>
    </source>
</evidence>
<dbReference type="InterPro" id="IPR009022">
    <property type="entry name" value="EFG_III"/>
</dbReference>
<dbReference type="CDD" id="cd03713">
    <property type="entry name" value="EFG_mtEFG_C"/>
    <property type="match status" value="1"/>
</dbReference>
<dbReference type="SUPFAM" id="SSF50447">
    <property type="entry name" value="Translation proteins"/>
    <property type="match status" value="1"/>
</dbReference>
<feature type="binding site" evidence="7">
    <location>
        <begin position="81"/>
        <end position="85"/>
    </location>
    <ligand>
        <name>GTP</name>
        <dbReference type="ChEBI" id="CHEBI:37565"/>
    </ligand>
</feature>
<dbReference type="InterPro" id="IPR020568">
    <property type="entry name" value="Ribosomal_Su5_D2-typ_SF"/>
</dbReference>
<dbReference type="CDD" id="cd04088">
    <property type="entry name" value="EFG_mtEFG_II"/>
    <property type="match status" value="1"/>
</dbReference>
<dbReference type="PANTHER" id="PTHR43261:SF1">
    <property type="entry name" value="RIBOSOME-RELEASING FACTOR 2, MITOCHONDRIAL"/>
    <property type="match status" value="1"/>
</dbReference>
<dbReference type="FunFam" id="3.40.50.300:FF:000029">
    <property type="entry name" value="Elongation factor G"/>
    <property type="match status" value="1"/>
</dbReference>
<feature type="domain" description="Tr-type G" evidence="9">
    <location>
        <begin position="8"/>
        <end position="283"/>
    </location>
</feature>
<dbReference type="InterPro" id="IPR000795">
    <property type="entry name" value="T_Tr_GTP-bd_dom"/>
</dbReference>
<dbReference type="HAMAP" id="MF_00054_B">
    <property type="entry name" value="EF_G_EF_2_B"/>
    <property type="match status" value="1"/>
</dbReference>
<dbReference type="RefSeq" id="WP_207689186.1">
    <property type="nucleotide sequence ID" value="NZ_CP061799.1"/>
</dbReference>
<dbReference type="AlphaFoldDB" id="A0A975BDF7"/>
<keyword evidence="7" id="KW-0963">Cytoplasm</keyword>
<name>A0A975BDF7_9BACT</name>
<evidence type="ECO:0000256" key="7">
    <source>
        <dbReference type="HAMAP-Rule" id="MF_00054"/>
    </source>
</evidence>
<comment type="subcellular location">
    <subcellularLocation>
        <location evidence="7">Cytoplasm</location>
    </subcellularLocation>
</comment>
<accession>A0A975BDF7</accession>
<dbReference type="InterPro" id="IPR005225">
    <property type="entry name" value="Small_GTP-bd"/>
</dbReference>
<dbReference type="PROSITE" id="PS51722">
    <property type="entry name" value="G_TR_2"/>
    <property type="match status" value="1"/>
</dbReference>
<gene>
    <name evidence="10" type="primary">fusA3</name>
    <name evidence="7" type="synonym">fusA</name>
    <name evidence="10" type="ORF">dnl_57310</name>
</gene>
<dbReference type="InterPro" id="IPR035649">
    <property type="entry name" value="EFG_V"/>
</dbReference>
<dbReference type="GO" id="GO:0005525">
    <property type="term" value="F:GTP binding"/>
    <property type="evidence" value="ECO:0007669"/>
    <property type="project" value="UniProtKB-UniRule"/>
</dbReference>
<keyword evidence="4 7" id="KW-0648">Protein biosynthesis</keyword>
<dbReference type="SUPFAM" id="SSF54211">
    <property type="entry name" value="Ribosomal protein S5 domain 2-like"/>
    <property type="match status" value="1"/>
</dbReference>
<dbReference type="GO" id="GO:0003746">
    <property type="term" value="F:translation elongation factor activity"/>
    <property type="evidence" value="ECO:0007669"/>
    <property type="project" value="UniProtKB-UniRule"/>
</dbReference>
<dbReference type="GO" id="GO:0003924">
    <property type="term" value="F:GTPase activity"/>
    <property type="evidence" value="ECO:0007669"/>
    <property type="project" value="InterPro"/>
</dbReference>
<dbReference type="Gene3D" id="2.40.30.10">
    <property type="entry name" value="Translation factors"/>
    <property type="match status" value="1"/>
</dbReference>
<evidence type="ECO:0000259" key="9">
    <source>
        <dbReference type="PROSITE" id="PS51722"/>
    </source>
</evidence>
<evidence type="ECO:0000256" key="1">
    <source>
        <dbReference type="ARBA" id="ARBA00005870"/>
    </source>
</evidence>
<proteinExistence type="inferred from homology"/>
<keyword evidence="2 7" id="KW-0547">Nucleotide-binding</keyword>
<dbReference type="SUPFAM" id="SSF52540">
    <property type="entry name" value="P-loop containing nucleoside triphosphate hydrolases"/>
    <property type="match status" value="1"/>
</dbReference>
<dbReference type="Proteomes" id="UP000663720">
    <property type="component" value="Chromosome"/>
</dbReference>
<keyword evidence="3 7" id="KW-0251">Elongation factor</keyword>
<dbReference type="GO" id="GO:0005737">
    <property type="term" value="C:cytoplasm"/>
    <property type="evidence" value="ECO:0007669"/>
    <property type="project" value="UniProtKB-SubCell"/>
</dbReference>
<keyword evidence="11" id="KW-1185">Reference proteome</keyword>
<comment type="similarity">
    <text evidence="1 7">Belongs to the TRAFAC class translation factor GTPase superfamily. Classic translation factor GTPase family. EF-G/EF-2 subfamily.</text>
</comment>
<dbReference type="PRINTS" id="PR00315">
    <property type="entry name" value="ELONGATNFCT"/>
</dbReference>
<evidence type="ECO:0000256" key="5">
    <source>
        <dbReference type="ARBA" id="ARBA00023134"/>
    </source>
</evidence>
<keyword evidence="5 7" id="KW-0342">GTP-binding</keyword>
<dbReference type="InterPro" id="IPR053905">
    <property type="entry name" value="EF-G-like_DII"/>
</dbReference>
<dbReference type="InterPro" id="IPR014721">
    <property type="entry name" value="Ribsml_uS5_D2-typ_fold_subgr"/>
</dbReference>
<dbReference type="InterPro" id="IPR041095">
    <property type="entry name" value="EFG_II"/>
</dbReference>
<dbReference type="Gene3D" id="3.30.70.870">
    <property type="entry name" value="Elongation Factor G (Translational Gtpase), domain 3"/>
    <property type="match status" value="1"/>
</dbReference>
<dbReference type="InterPro" id="IPR035647">
    <property type="entry name" value="EFG_III/V"/>
</dbReference>
<dbReference type="InterPro" id="IPR005517">
    <property type="entry name" value="Transl_elong_EFG/EF2_IV"/>
</dbReference>
<comment type="function">
    <text evidence="6 7">Catalyzes the GTP-dependent ribosomal translocation step during translation elongation. During this step, the ribosome changes from the pre-translocational (PRE) to the post-translocational (POST) state as the newly formed A-site-bound peptidyl-tRNA and P-site-bound deacylated tRNA move to the P and E sites, respectively. Catalyzes the coordinated movement of the two tRNA molecules, the mRNA and conformational changes in the ribosome.</text>
</comment>
<protein>
    <recommendedName>
        <fullName evidence="7 8">Elongation factor G</fullName>
        <shortName evidence="7">EF-G</shortName>
    </recommendedName>
</protein>
<evidence type="ECO:0000256" key="4">
    <source>
        <dbReference type="ARBA" id="ARBA00022917"/>
    </source>
</evidence>
<dbReference type="Pfam" id="PF22042">
    <property type="entry name" value="EF-G_D2"/>
    <property type="match status" value="1"/>
</dbReference>
<dbReference type="InterPro" id="IPR027417">
    <property type="entry name" value="P-loop_NTPase"/>
</dbReference>
<dbReference type="PROSITE" id="PS00301">
    <property type="entry name" value="G_TR_1"/>
    <property type="match status" value="1"/>
</dbReference>
<dbReference type="Gene3D" id="3.30.70.240">
    <property type="match status" value="1"/>
</dbReference>
<evidence type="ECO:0000256" key="3">
    <source>
        <dbReference type="ARBA" id="ARBA00022768"/>
    </source>
</evidence>
<dbReference type="Gene3D" id="3.40.50.300">
    <property type="entry name" value="P-loop containing nucleotide triphosphate hydrolases"/>
    <property type="match status" value="1"/>
</dbReference>
<feature type="binding site" evidence="7">
    <location>
        <begin position="135"/>
        <end position="138"/>
    </location>
    <ligand>
        <name>GTP</name>
        <dbReference type="ChEBI" id="CHEBI:37565"/>
    </ligand>
</feature>
<dbReference type="Pfam" id="PF03764">
    <property type="entry name" value="EFG_IV"/>
    <property type="match status" value="1"/>
</dbReference>
<dbReference type="EMBL" id="CP061799">
    <property type="protein sequence ID" value="QTA83331.1"/>
    <property type="molecule type" value="Genomic_DNA"/>
</dbReference>
<dbReference type="GO" id="GO:0032790">
    <property type="term" value="P:ribosome disassembly"/>
    <property type="evidence" value="ECO:0007669"/>
    <property type="project" value="TreeGrafter"/>
</dbReference>
<evidence type="ECO:0000313" key="10">
    <source>
        <dbReference type="EMBL" id="QTA83331.1"/>
    </source>
</evidence>
<dbReference type="NCBIfam" id="NF009381">
    <property type="entry name" value="PRK12740.1-5"/>
    <property type="match status" value="1"/>
</dbReference>
<dbReference type="NCBIfam" id="TIGR00484">
    <property type="entry name" value="EF-G"/>
    <property type="match status" value="1"/>
</dbReference>